<dbReference type="AlphaFoldDB" id="A0A1B2DJ58"/>
<evidence type="ECO:0000313" key="1">
    <source>
        <dbReference type="EMBL" id="ANY67733.1"/>
    </source>
</evidence>
<dbReference type="EMBL" id="CP016808">
    <property type="protein sequence ID" value="ANY67733.1"/>
    <property type="molecule type" value="Genomic_DNA"/>
</dbReference>
<name>A0A1B2DJ58_9BACL</name>
<accession>A0A1B2DJ58</accession>
<sequence>MAILPLKQTVTITKAGVSDGWGRTAAAEVITLKARVEETTKVVTNQAGEEAVADMRILLDKLAAIAYDDVITYVNELGVTIERRPIKIRPIRMFSGRAILTEVYV</sequence>
<proteinExistence type="predicted"/>
<gene>
    <name evidence="1" type="ORF">BBD42_15610</name>
</gene>
<organism evidence="1">
    <name type="scientific">Paenibacillus sp. BIHB 4019</name>
    <dbReference type="NCBI Taxonomy" id="1870819"/>
    <lineage>
        <taxon>Bacteria</taxon>
        <taxon>Bacillati</taxon>
        <taxon>Bacillota</taxon>
        <taxon>Bacilli</taxon>
        <taxon>Bacillales</taxon>
        <taxon>Paenibacillaceae</taxon>
        <taxon>Paenibacillus</taxon>
    </lineage>
</organism>
<dbReference type="RefSeq" id="WP_099518914.1">
    <property type="nucleotide sequence ID" value="NZ_CP016808.1"/>
</dbReference>
<protein>
    <submittedName>
        <fullName evidence="1">Uncharacterized protein</fullName>
    </submittedName>
</protein>
<reference evidence="1" key="1">
    <citation type="submission" date="2016-08" db="EMBL/GenBank/DDBJ databases">
        <title>Complete Genome Seqeunce of Paenibacillus sp. BIHB 4019 from tea rhizoplane.</title>
        <authorList>
            <person name="Thakur R."/>
            <person name="Swarnkar M.K."/>
            <person name="Gulati A."/>
        </authorList>
    </citation>
    <scope>NUCLEOTIDE SEQUENCE [LARGE SCALE GENOMIC DNA]</scope>
    <source>
        <strain evidence="1">BIHB4019</strain>
    </source>
</reference>